<comment type="caution">
    <text evidence="3">The sequence shown here is derived from an EMBL/GenBank/DDBJ whole genome shotgun (WGS) entry which is preliminary data.</text>
</comment>
<organism evidence="3 4">
    <name type="scientific">Microbulbifer okhotskensis</name>
    <dbReference type="NCBI Taxonomy" id="2926617"/>
    <lineage>
        <taxon>Bacteria</taxon>
        <taxon>Pseudomonadati</taxon>
        <taxon>Pseudomonadota</taxon>
        <taxon>Gammaproteobacteria</taxon>
        <taxon>Cellvibrionales</taxon>
        <taxon>Microbulbiferaceae</taxon>
        <taxon>Microbulbifer</taxon>
    </lineage>
</organism>
<evidence type="ECO:0000256" key="1">
    <source>
        <dbReference type="SAM" id="SignalP"/>
    </source>
</evidence>
<dbReference type="Gene3D" id="3.60.15.10">
    <property type="entry name" value="Ribonuclease Z/Hydroxyacylglutathione hydrolase-like"/>
    <property type="match status" value="1"/>
</dbReference>
<dbReference type="EC" id="3.5.2.6" evidence="3"/>
<evidence type="ECO:0000313" key="4">
    <source>
        <dbReference type="Proteomes" id="UP001139028"/>
    </source>
</evidence>
<dbReference type="EMBL" id="JALBWM010000031">
    <property type="protein sequence ID" value="MCO1334545.1"/>
    <property type="molecule type" value="Genomic_DNA"/>
</dbReference>
<dbReference type="InterPro" id="IPR036866">
    <property type="entry name" value="RibonucZ/Hydroxyglut_hydro"/>
</dbReference>
<dbReference type="GO" id="GO:0008800">
    <property type="term" value="F:beta-lactamase activity"/>
    <property type="evidence" value="ECO:0007669"/>
    <property type="project" value="UniProtKB-EC"/>
</dbReference>
<dbReference type="Pfam" id="PF00753">
    <property type="entry name" value="Lactamase_B"/>
    <property type="match status" value="1"/>
</dbReference>
<dbReference type="NCBIfam" id="NF033105">
    <property type="entry name" value="bla_subclass_B3"/>
    <property type="match status" value="1"/>
</dbReference>
<sequence>MNIRIKSAAILMAVYPSFLAAENFAVLPQLETYKVPESWRQPVAPLKIADNTWQIGTQGITSLLLKGKEGSILIDGGMEQTAEHLLENIRRLGVAPTDLKLILHSQAHADHIGSLAKLKRVTGAQVVTNAESAVLMARGGANDIHFDDEILYPPIKADRILHDGEQVVLGDLRLRVHFIPGHTPGSMAWTWEDKVDGKTADIAYVDSLTAPGYQLIDNRRYPNIVEDFRTSFARVQDFPCDLLLTPHAPASGWEFKNIAIQKKTVSCRQYAQKAEAKLNKKLEAERDTAN</sequence>
<feature type="signal peptide" evidence="1">
    <location>
        <begin position="1"/>
        <end position="20"/>
    </location>
</feature>
<feature type="domain" description="Metallo-beta-lactamase" evidence="2">
    <location>
        <begin position="59"/>
        <end position="247"/>
    </location>
</feature>
<keyword evidence="4" id="KW-1185">Reference proteome</keyword>
<dbReference type="AlphaFoldDB" id="A0A9X2J6E9"/>
<gene>
    <name evidence="3" type="primary">bla</name>
    <name evidence="3" type="ORF">MO867_09360</name>
</gene>
<keyword evidence="3" id="KW-0378">Hydrolase</keyword>
<dbReference type="SUPFAM" id="SSF56281">
    <property type="entry name" value="Metallo-hydrolase/oxidoreductase"/>
    <property type="match status" value="1"/>
</dbReference>
<dbReference type="Proteomes" id="UP001139028">
    <property type="component" value="Unassembled WGS sequence"/>
</dbReference>
<feature type="chain" id="PRO_5040759999" evidence="1">
    <location>
        <begin position="21"/>
        <end position="290"/>
    </location>
</feature>
<dbReference type="PANTHER" id="PTHR42951">
    <property type="entry name" value="METALLO-BETA-LACTAMASE DOMAIN-CONTAINING"/>
    <property type="match status" value="1"/>
</dbReference>
<dbReference type="SMART" id="SM00849">
    <property type="entry name" value="Lactamase_B"/>
    <property type="match status" value="1"/>
</dbReference>
<proteinExistence type="predicted"/>
<dbReference type="InterPro" id="IPR001279">
    <property type="entry name" value="Metallo-B-lactamas"/>
</dbReference>
<evidence type="ECO:0000313" key="3">
    <source>
        <dbReference type="EMBL" id="MCO1334545.1"/>
    </source>
</evidence>
<name>A0A9X2J6E9_9GAMM</name>
<evidence type="ECO:0000259" key="2">
    <source>
        <dbReference type="SMART" id="SM00849"/>
    </source>
</evidence>
<dbReference type="PANTHER" id="PTHR42951:SF17">
    <property type="entry name" value="METALLO-BETA-LACTAMASE DOMAIN-CONTAINING PROTEIN"/>
    <property type="match status" value="1"/>
</dbReference>
<reference evidence="3" key="1">
    <citation type="journal article" date="2022" name="Arch. Microbiol.">
        <title>Microbulbifer okhotskensis sp. nov., isolated from a deep bottom sediment of the Okhotsk Sea.</title>
        <authorList>
            <person name="Romanenko L."/>
            <person name="Kurilenko V."/>
            <person name="Otstavnykh N."/>
            <person name="Velansky P."/>
            <person name="Isaeva M."/>
            <person name="Mikhailov V."/>
        </authorList>
    </citation>
    <scope>NUCLEOTIDE SEQUENCE</scope>
    <source>
        <strain evidence="3">OS29</strain>
    </source>
</reference>
<accession>A0A9X2J6E9</accession>
<protein>
    <submittedName>
        <fullName evidence="3">Subclass B3 metallo-beta-lactamase</fullName>
        <ecNumber evidence="3">3.5.2.6</ecNumber>
    </submittedName>
</protein>
<dbReference type="NCBIfam" id="NF012229">
    <property type="entry name" value="bla_class_B_core"/>
    <property type="match status" value="1"/>
</dbReference>
<keyword evidence="1" id="KW-0732">Signal</keyword>
<dbReference type="InterPro" id="IPR050855">
    <property type="entry name" value="NDM-1-like"/>
</dbReference>